<name>A0A8T1F488_9STRA</name>
<evidence type="ECO:0000313" key="2">
    <source>
        <dbReference type="Proteomes" id="UP000697107"/>
    </source>
</evidence>
<dbReference type="EMBL" id="RCML01001341">
    <property type="protein sequence ID" value="KAG2963376.1"/>
    <property type="molecule type" value="Genomic_DNA"/>
</dbReference>
<proteinExistence type="predicted"/>
<organism evidence="1 2">
    <name type="scientific">Phytophthora cactorum</name>
    <dbReference type="NCBI Taxonomy" id="29920"/>
    <lineage>
        <taxon>Eukaryota</taxon>
        <taxon>Sar</taxon>
        <taxon>Stramenopiles</taxon>
        <taxon>Oomycota</taxon>
        <taxon>Peronosporomycetes</taxon>
        <taxon>Peronosporales</taxon>
        <taxon>Peronosporaceae</taxon>
        <taxon>Phytophthora</taxon>
    </lineage>
</organism>
<accession>A0A8T1F488</accession>
<comment type="caution">
    <text evidence="1">The sequence shown here is derived from an EMBL/GenBank/DDBJ whole genome shotgun (WGS) entry which is preliminary data.</text>
</comment>
<reference evidence="1" key="1">
    <citation type="submission" date="2018-10" db="EMBL/GenBank/DDBJ databases">
        <title>Effector identification in a new, highly contiguous assembly of the strawberry crown rot pathogen Phytophthora cactorum.</title>
        <authorList>
            <person name="Armitage A.D."/>
            <person name="Nellist C.F."/>
            <person name="Bates H."/>
            <person name="Vickerstaff R.J."/>
            <person name="Harrison R.J."/>
        </authorList>
    </citation>
    <scope>NUCLEOTIDE SEQUENCE</scope>
    <source>
        <strain evidence="1">P415</strain>
    </source>
</reference>
<protein>
    <submittedName>
        <fullName evidence="1">Uncharacterized protein</fullName>
    </submittedName>
</protein>
<dbReference type="AlphaFoldDB" id="A0A8T1F488"/>
<dbReference type="Proteomes" id="UP000697107">
    <property type="component" value="Unassembled WGS sequence"/>
</dbReference>
<evidence type="ECO:0000313" key="1">
    <source>
        <dbReference type="EMBL" id="KAG2963376.1"/>
    </source>
</evidence>
<gene>
    <name evidence="1" type="ORF">PC118_g20931</name>
</gene>
<sequence>MDACDVGLCALDSSSKETLTYQFNDQVRQQISDFKSGDANGFDKNFRELLSCPLRHSWRSEIVAVHETTFMSLTLKAEDLVVLDLNNRPTLSEGEAWSVHI</sequence>